<dbReference type="FunFam" id="2.60.40.150:FF:000199">
    <property type="entry name" value="1-phosphatidylinositol 4,5-bisphosphate phosphodiesterase gamma"/>
    <property type="match status" value="1"/>
</dbReference>
<dbReference type="Gene3D" id="1.10.238.10">
    <property type="entry name" value="EF-hand"/>
    <property type="match status" value="2"/>
</dbReference>
<feature type="domain" description="SH3" evidence="16">
    <location>
        <begin position="774"/>
        <end position="834"/>
    </location>
</feature>
<organism evidence="20 21">
    <name type="scientific">Coptotermes formosanus</name>
    <name type="common">Formosan subterranean termite</name>
    <dbReference type="NCBI Taxonomy" id="36987"/>
    <lineage>
        <taxon>Eukaryota</taxon>
        <taxon>Metazoa</taxon>
        <taxon>Ecdysozoa</taxon>
        <taxon>Arthropoda</taxon>
        <taxon>Hexapoda</taxon>
        <taxon>Insecta</taxon>
        <taxon>Pterygota</taxon>
        <taxon>Neoptera</taxon>
        <taxon>Polyneoptera</taxon>
        <taxon>Dictyoptera</taxon>
        <taxon>Blattodea</taxon>
        <taxon>Blattoidea</taxon>
        <taxon>Termitoidae</taxon>
        <taxon>Rhinotermitidae</taxon>
        <taxon>Coptotermes</taxon>
    </lineage>
</organism>
<dbReference type="GO" id="GO:0051209">
    <property type="term" value="P:release of sequestered calcium ion into cytosol"/>
    <property type="evidence" value="ECO:0007669"/>
    <property type="project" value="TreeGrafter"/>
</dbReference>
<keyword evidence="7 11" id="KW-0442">Lipid degradation</keyword>
<dbReference type="PROSITE" id="PS50008">
    <property type="entry name" value="PIPLC_Y_DOMAIN"/>
    <property type="match status" value="1"/>
</dbReference>
<comment type="catalytic activity">
    <reaction evidence="11 14">
        <text>a 1,2-diacyl-sn-glycero-3-phospho-(1D-myo-inositol-4,5-bisphosphate) + H2O = 1D-myo-inositol 1,4,5-trisphosphate + a 1,2-diacyl-sn-glycerol + H(+)</text>
        <dbReference type="Rhea" id="RHEA:33179"/>
        <dbReference type="ChEBI" id="CHEBI:15377"/>
        <dbReference type="ChEBI" id="CHEBI:15378"/>
        <dbReference type="ChEBI" id="CHEBI:17815"/>
        <dbReference type="ChEBI" id="CHEBI:58456"/>
        <dbReference type="ChEBI" id="CHEBI:203600"/>
        <dbReference type="EC" id="3.1.4.11"/>
    </reaction>
</comment>
<keyword evidence="8 12" id="KW-0727">SH2 domain</keyword>
<dbReference type="Pfam" id="PF00017">
    <property type="entry name" value="SH2"/>
    <property type="match status" value="2"/>
</dbReference>
<dbReference type="Gene3D" id="3.20.20.190">
    <property type="entry name" value="Phosphatidylinositol (PI) phosphodiesterase"/>
    <property type="match status" value="2"/>
</dbReference>
<dbReference type="SMART" id="SM00233">
    <property type="entry name" value="PH"/>
    <property type="match status" value="2"/>
</dbReference>
<dbReference type="PRINTS" id="PR00390">
    <property type="entry name" value="PHPHLIPASEC"/>
</dbReference>
<dbReference type="SUPFAM" id="SSF51695">
    <property type="entry name" value="PLC-like phosphodiesterases"/>
    <property type="match status" value="1"/>
</dbReference>
<evidence type="ECO:0000256" key="10">
    <source>
        <dbReference type="ARBA" id="ARBA00023224"/>
    </source>
</evidence>
<dbReference type="SMART" id="SM00148">
    <property type="entry name" value="PLCXc"/>
    <property type="match status" value="1"/>
</dbReference>
<dbReference type="FunFam" id="2.30.29.30:FF:000155">
    <property type="entry name" value="1-phosphatidylinositol 4,5-bisphosphate phosphodiesterase gamma"/>
    <property type="match status" value="1"/>
</dbReference>
<dbReference type="FunFam" id="3.20.20.190:FF:000004">
    <property type="entry name" value="1-phosphatidylinositol 4,5-bisphosphate phosphodiesterase gamma"/>
    <property type="match status" value="1"/>
</dbReference>
<evidence type="ECO:0000256" key="4">
    <source>
        <dbReference type="ARBA" id="ARBA00022737"/>
    </source>
</evidence>
<evidence type="ECO:0000256" key="6">
    <source>
        <dbReference type="ARBA" id="ARBA00022837"/>
    </source>
</evidence>
<dbReference type="SUPFAM" id="SSF47473">
    <property type="entry name" value="EF-hand"/>
    <property type="match status" value="1"/>
</dbReference>
<name>A0A6L2PLH6_COPFO</name>
<dbReference type="AlphaFoldDB" id="A0A6L2PLH6"/>
<dbReference type="CDD" id="cd10341">
    <property type="entry name" value="SH2_N-SH2_PLC_gamma_like"/>
    <property type="match status" value="1"/>
</dbReference>
<dbReference type="GO" id="GO:0009395">
    <property type="term" value="P:phospholipid catabolic process"/>
    <property type="evidence" value="ECO:0007669"/>
    <property type="project" value="UniProtKB-UniRule"/>
</dbReference>
<dbReference type="Pfam" id="PF23583">
    <property type="entry name" value="EF_HAND_2_PLCG"/>
    <property type="match status" value="1"/>
</dbReference>
<dbReference type="PRINTS" id="PR00401">
    <property type="entry name" value="SH2DOMAIN"/>
</dbReference>
<dbReference type="PROSITE" id="PS50004">
    <property type="entry name" value="C2"/>
    <property type="match status" value="1"/>
</dbReference>
<dbReference type="GO" id="GO:0032587">
    <property type="term" value="C:ruffle membrane"/>
    <property type="evidence" value="ECO:0007669"/>
    <property type="project" value="TreeGrafter"/>
</dbReference>
<dbReference type="PROSITE" id="PS50003">
    <property type="entry name" value="PH_DOMAIN"/>
    <property type="match status" value="1"/>
</dbReference>
<evidence type="ECO:0000256" key="12">
    <source>
        <dbReference type="PROSITE-ProRule" id="PRU00191"/>
    </source>
</evidence>
<dbReference type="GO" id="GO:0048015">
    <property type="term" value="P:phosphatidylinositol-mediated signaling"/>
    <property type="evidence" value="ECO:0007669"/>
    <property type="project" value="TreeGrafter"/>
</dbReference>
<dbReference type="InterPro" id="IPR001192">
    <property type="entry name" value="PI-PLC_fam"/>
</dbReference>
<dbReference type="PRINTS" id="PR00452">
    <property type="entry name" value="SH3DOMAIN"/>
</dbReference>
<dbReference type="GO" id="GO:0004435">
    <property type="term" value="F:phosphatidylinositol-4,5-bisphosphate phospholipase C activity"/>
    <property type="evidence" value="ECO:0007669"/>
    <property type="project" value="UniProtKB-UniRule"/>
</dbReference>
<keyword evidence="3" id="KW-0597">Phosphoprotein</keyword>
<dbReference type="CDD" id="cd09932">
    <property type="entry name" value="SH2_C-SH2_PLC_gamma_like"/>
    <property type="match status" value="1"/>
</dbReference>
<dbReference type="EMBL" id="BLKM01000417">
    <property type="protein sequence ID" value="GFG33216.1"/>
    <property type="molecule type" value="Genomic_DNA"/>
</dbReference>
<dbReference type="SUPFAM" id="SSF50729">
    <property type="entry name" value="PH domain-like"/>
    <property type="match status" value="1"/>
</dbReference>
<gene>
    <name evidence="20" type="ORF">Cfor_05525</name>
</gene>
<feature type="domain" description="SH2" evidence="15">
    <location>
        <begin position="655"/>
        <end position="744"/>
    </location>
</feature>
<dbReference type="Pfam" id="PF00018">
    <property type="entry name" value="SH3_1"/>
    <property type="match status" value="1"/>
</dbReference>
<proteinExistence type="predicted"/>
<accession>A0A6L2PLH6</accession>
<dbReference type="PANTHER" id="PTHR10336">
    <property type="entry name" value="PHOSPHOINOSITIDE-SPECIFIC PHOSPHOLIPASE C FAMILY PROTEIN"/>
    <property type="match status" value="1"/>
</dbReference>
<dbReference type="SUPFAM" id="SSF50044">
    <property type="entry name" value="SH3-domain"/>
    <property type="match status" value="1"/>
</dbReference>
<dbReference type="InterPro" id="IPR036028">
    <property type="entry name" value="SH3-like_dom_sf"/>
</dbReference>
<protein>
    <recommendedName>
        <fullName evidence="11">1-phosphatidylinositol 4,5-bisphosphate phosphodiesterase gamma</fullName>
        <ecNumber evidence="11">3.1.4.11</ecNumber>
    </recommendedName>
</protein>
<evidence type="ECO:0000256" key="14">
    <source>
        <dbReference type="RuleBase" id="RU361133"/>
    </source>
</evidence>
<dbReference type="InterPro" id="IPR036860">
    <property type="entry name" value="SH2_dom_sf"/>
</dbReference>
<dbReference type="PROSITE" id="PS50001">
    <property type="entry name" value="SH2"/>
    <property type="match status" value="2"/>
</dbReference>
<evidence type="ECO:0000259" key="19">
    <source>
        <dbReference type="PROSITE" id="PS50008"/>
    </source>
</evidence>
<dbReference type="SMART" id="SM00239">
    <property type="entry name" value="C2"/>
    <property type="match status" value="1"/>
</dbReference>
<evidence type="ECO:0000256" key="8">
    <source>
        <dbReference type="ARBA" id="ARBA00022999"/>
    </source>
</evidence>
<dbReference type="InParanoid" id="A0A6L2PLH6"/>
<dbReference type="InterPro" id="IPR016279">
    <property type="entry name" value="PLC-gamma"/>
</dbReference>
<evidence type="ECO:0000256" key="1">
    <source>
        <dbReference type="ARBA" id="ARBA00001913"/>
    </source>
</evidence>
<dbReference type="GO" id="GO:0009653">
    <property type="term" value="P:anatomical structure morphogenesis"/>
    <property type="evidence" value="ECO:0007669"/>
    <property type="project" value="UniProtKB-ARBA"/>
</dbReference>
<evidence type="ECO:0000256" key="9">
    <source>
        <dbReference type="ARBA" id="ARBA00023098"/>
    </source>
</evidence>
<dbReference type="Proteomes" id="UP000502823">
    <property type="component" value="Unassembled WGS sequence"/>
</dbReference>
<keyword evidence="2 13" id="KW-0728">SH3 domain</keyword>
<dbReference type="FunFam" id="2.30.30.40:FF:000119">
    <property type="entry name" value="1-phosphatidylinositol 4,5-bisphosphate phosphodiesterase gamma"/>
    <property type="match status" value="1"/>
</dbReference>
<reference evidence="21" key="1">
    <citation type="submission" date="2020-01" db="EMBL/GenBank/DDBJ databases">
        <title>Draft genome sequence of the Termite Coptotermes fromosanus.</title>
        <authorList>
            <person name="Itakura S."/>
            <person name="Yosikawa Y."/>
            <person name="Umezawa K."/>
        </authorList>
    </citation>
    <scope>NUCLEOTIDE SEQUENCE [LARGE SCALE GENOMIC DNA]</scope>
</reference>
<dbReference type="InterPro" id="IPR011992">
    <property type="entry name" value="EF-hand-dom_pair"/>
</dbReference>
<evidence type="ECO:0000313" key="21">
    <source>
        <dbReference type="Proteomes" id="UP000502823"/>
    </source>
</evidence>
<evidence type="ECO:0000259" key="15">
    <source>
        <dbReference type="PROSITE" id="PS50001"/>
    </source>
</evidence>
<dbReference type="GO" id="GO:0048468">
    <property type="term" value="P:cell development"/>
    <property type="evidence" value="ECO:0007669"/>
    <property type="project" value="UniProtKB-ARBA"/>
</dbReference>
<dbReference type="Pfam" id="PF00388">
    <property type="entry name" value="PI-PLC-X"/>
    <property type="match status" value="1"/>
</dbReference>
<dbReference type="InterPro" id="IPR001849">
    <property type="entry name" value="PH_domain"/>
</dbReference>
<dbReference type="SMART" id="SM00252">
    <property type="entry name" value="SH2"/>
    <property type="match status" value="2"/>
</dbReference>
<keyword evidence="4" id="KW-0677">Repeat</keyword>
<keyword evidence="10 11" id="KW-0807">Transducer</keyword>
<dbReference type="InterPro" id="IPR056586">
    <property type="entry name" value="EF-hand_PLCG1"/>
</dbReference>
<dbReference type="PANTHER" id="PTHR10336:SF159">
    <property type="entry name" value="1-PHOSPHATIDYLINOSITOL 4,5-BISPHOSPHATE PHOSPHODIESTERASE GAMMA"/>
    <property type="match status" value="1"/>
</dbReference>
<dbReference type="Pfam" id="PF23329">
    <property type="entry name" value="EF_HAND_1_PLCG"/>
    <property type="match status" value="1"/>
</dbReference>
<dbReference type="Pfam" id="PF00387">
    <property type="entry name" value="PI-PLC-Y"/>
    <property type="match status" value="1"/>
</dbReference>
<dbReference type="InterPro" id="IPR000909">
    <property type="entry name" value="PLipase_C_PInositol-sp_X_dom"/>
</dbReference>
<dbReference type="FunFam" id="3.30.505.10:FF:000009">
    <property type="entry name" value="1-phosphatidylinositol 4,5-bisphosphate phosphodiesterase gamma"/>
    <property type="match status" value="1"/>
</dbReference>
<dbReference type="Gene3D" id="3.30.505.10">
    <property type="entry name" value="SH2 domain"/>
    <property type="match status" value="2"/>
</dbReference>
<dbReference type="CDD" id="cd00275">
    <property type="entry name" value="C2_PLC_like"/>
    <property type="match status" value="1"/>
</dbReference>
<dbReference type="SUPFAM" id="SSF49562">
    <property type="entry name" value="C2 domain (Calcium/lipid-binding domain, CaLB)"/>
    <property type="match status" value="1"/>
</dbReference>
<keyword evidence="5 11" id="KW-0378">Hydrolase</keyword>
<evidence type="ECO:0000259" key="17">
    <source>
        <dbReference type="PROSITE" id="PS50003"/>
    </source>
</evidence>
<evidence type="ECO:0000256" key="3">
    <source>
        <dbReference type="ARBA" id="ARBA00022553"/>
    </source>
</evidence>
<dbReference type="PROSITE" id="PS50007">
    <property type="entry name" value="PIPLC_X_DOMAIN"/>
    <property type="match status" value="1"/>
</dbReference>
<evidence type="ECO:0000259" key="16">
    <source>
        <dbReference type="PROSITE" id="PS50002"/>
    </source>
</evidence>
<dbReference type="InterPro" id="IPR001711">
    <property type="entry name" value="PLipase_C_Pinositol-sp_Y"/>
</dbReference>
<dbReference type="CDD" id="cd13362">
    <property type="entry name" value="PH_PLC_gamma"/>
    <property type="match status" value="1"/>
</dbReference>
<evidence type="ECO:0000259" key="18">
    <source>
        <dbReference type="PROSITE" id="PS50004"/>
    </source>
</evidence>
<dbReference type="GO" id="GO:0010634">
    <property type="term" value="P:positive regulation of epithelial cell migration"/>
    <property type="evidence" value="ECO:0007669"/>
    <property type="project" value="TreeGrafter"/>
</dbReference>
<dbReference type="SUPFAM" id="SSF55550">
    <property type="entry name" value="SH2 domain"/>
    <property type="match status" value="2"/>
</dbReference>
<dbReference type="OrthoDB" id="269822at2759"/>
<dbReference type="InterPro" id="IPR000008">
    <property type="entry name" value="C2_dom"/>
</dbReference>
<evidence type="ECO:0000256" key="2">
    <source>
        <dbReference type="ARBA" id="ARBA00022443"/>
    </source>
</evidence>
<dbReference type="InterPro" id="IPR011993">
    <property type="entry name" value="PH-like_dom_sf"/>
</dbReference>
<sequence>MVGIPNGSPLPSFISEMEQIISKLERGTVVTKFYPRKRPERKTLMIRRETRQIVWARTAATRTYEGAVDLREVKEIRVGKNSKDFEKWPDDAKRMENMKCFVVFYGLEFRLKTLSIAALSEQECELWVRGLRHLVPDTVAASYPLQVERWLRKEFYSMENTREMVTLKDLKAFLPRVNCKISTGRLRELFQEVDTRKRTELGFDDFATLYHKLMFDEQVFRECIDGYPPNSENITLQEFQSFLVDQQQDPMGNDDREVSHFMRDYLQDSQRNVQEPSFTTIEFMDFLFSKQNEIWKQCGNQVCQDMTRPMSHYWIASSHNTYLTGDQFSSESSVEAYVRCLRQGCRCIELDCWDGPDGMPFIYHGHTLTTKIKFLDVIKTIKEHAFVTSEFPVILSIEDNCSLPQQRKMATLMQEVFGEMLVVHPVERNETQLPSPHQLRRKIILKHKKLPEGEDEGSLFVKNADGKEMDLRNTIKNGILFLEDPVDKDWHPHFFVLTQHKLFYTDSVRNEQEADGEEEEEDVNFHMSKEGVPNDELHFSEKWFHGKLPGGRAEAEALLKNYSHLGDGTFLVRESETFVGDYSLSFWRQEKVNHCRIKSKQDKGRTKYYLIDSNCFDSLYSLITHYRSHPLRSQEFLILLKEPVPQPNKHEGKEWYHKNITRAEAEELLKRVPSDGAFLVRRSGNDVCSYTISFRAEKKIKHCRIKQEGRLYVIGAAQFESLVELVNYYKRHPLYHKIKLCYPVNEDFVRGMHAIEDDGAAYGTSGYMDPTSIVPKVTVKAVFDYKACRDDELSFCKHAIITNVNKKDDGWWRGDYGGKKQHWFPSNYVEVIEPEENHDDNSSDSMLLGSLQKGSLDMMGAVVELAVAVYPGKEWVLKIQNTTMCTPFEVAVPSCDEALEWKQSIEEAARLANNRETQHKDLERQWRVATEMSSLIVYCRAVAFNVEKIRNNGFNFNEMSSFPETKAEKLMCQQENKLFLKYHQVQFSRVYPKGQRIDSSNYNPIPLWNSGCQMVALNYQTADKFMQLNQARFRENGNCGFLLKPQFLFRDDFDPYDKNTLVGVEPLTLSIRVIGARHLNRSGRGISSPSVEIEVIGAEYDTGSKLTTKTVSDNGFNPVWNEICEFDVINPHFALLRFVIQDEDMFGDSNFIGQATYPVTTLRSGYRSVPLKNAYSEDLELASLLVHVNIGNQSEGVNGIQRSFLSVKIPVGDTEDC</sequence>
<dbReference type="GO" id="GO:0046488">
    <property type="term" value="P:phosphatidylinositol metabolic process"/>
    <property type="evidence" value="ECO:0007669"/>
    <property type="project" value="TreeGrafter"/>
</dbReference>
<dbReference type="InterPro" id="IPR017946">
    <property type="entry name" value="PLC-like_Pdiesterase_TIM-brl"/>
</dbReference>
<evidence type="ECO:0000256" key="5">
    <source>
        <dbReference type="ARBA" id="ARBA00022801"/>
    </source>
</evidence>
<keyword evidence="9 11" id="KW-0443">Lipid metabolism</keyword>
<dbReference type="Gene3D" id="2.60.40.150">
    <property type="entry name" value="C2 domain"/>
    <property type="match status" value="1"/>
</dbReference>
<evidence type="ECO:0000256" key="11">
    <source>
        <dbReference type="PIRNR" id="PIRNR000952"/>
    </source>
</evidence>
<dbReference type="InterPro" id="IPR035024">
    <property type="entry name" value="PLC-gamma_N-SH2"/>
</dbReference>
<dbReference type="PROSITE" id="PS50002">
    <property type="entry name" value="SH3"/>
    <property type="match status" value="1"/>
</dbReference>
<feature type="domain" description="PI-PLC Y-box" evidence="19">
    <location>
        <begin position="932"/>
        <end position="1048"/>
    </location>
</feature>
<feature type="domain" description="C2" evidence="18">
    <location>
        <begin position="1050"/>
        <end position="1173"/>
    </location>
</feature>
<keyword evidence="21" id="KW-1185">Reference proteome</keyword>
<dbReference type="FunFam" id="3.30.505.10:FF:000011">
    <property type="entry name" value="1-phosphatidylinositol 4,5-bisphosphate phosphodiesterase gamma"/>
    <property type="match status" value="1"/>
</dbReference>
<dbReference type="InterPro" id="IPR000980">
    <property type="entry name" value="SH2"/>
</dbReference>
<evidence type="ECO:0000256" key="13">
    <source>
        <dbReference type="PROSITE-ProRule" id="PRU00192"/>
    </source>
</evidence>
<dbReference type="SMART" id="SM00326">
    <property type="entry name" value="SH3"/>
    <property type="match status" value="1"/>
</dbReference>
<dbReference type="Pfam" id="PF00168">
    <property type="entry name" value="C2"/>
    <property type="match status" value="1"/>
</dbReference>
<comment type="cofactor">
    <cofactor evidence="1">
        <name>Ca(2+)</name>
        <dbReference type="ChEBI" id="CHEBI:29108"/>
    </cofactor>
</comment>
<dbReference type="PIRSF" id="PIRSF000952">
    <property type="entry name" value="PLC-gamma"/>
    <property type="match status" value="1"/>
</dbReference>
<dbReference type="InterPro" id="IPR057061">
    <property type="entry name" value="PLCG_EF-hand_2"/>
</dbReference>
<dbReference type="Gene3D" id="2.30.29.30">
    <property type="entry name" value="Pleckstrin-homology domain (PH domain)/Phosphotyrosine-binding domain (PTB)"/>
    <property type="match status" value="1"/>
</dbReference>
<dbReference type="CDD" id="cd11825">
    <property type="entry name" value="SH3_PLCgamma"/>
    <property type="match status" value="1"/>
</dbReference>
<feature type="domain" description="PH" evidence="17">
    <location>
        <begin position="22"/>
        <end position="136"/>
    </location>
</feature>
<dbReference type="FunCoup" id="A0A6L2PLH6">
    <property type="interactions" value="865"/>
</dbReference>
<feature type="domain" description="SH2" evidence="15">
    <location>
        <begin position="543"/>
        <end position="644"/>
    </location>
</feature>
<dbReference type="CDD" id="cd08592">
    <property type="entry name" value="PI-PLCc_gamma"/>
    <property type="match status" value="1"/>
</dbReference>
<comment type="function">
    <text evidence="11">Mediates the production of the second messenger molecules diacylglycerol (DAG) and inositol 1,4,5-trisphosphate (IP3). Plays an important role in the regulation of intracellular signaling cascades.</text>
</comment>
<dbReference type="Gene3D" id="2.30.30.40">
    <property type="entry name" value="SH3 Domains"/>
    <property type="match status" value="1"/>
</dbReference>
<keyword evidence="6" id="KW-0106">Calcium</keyword>
<dbReference type="EC" id="3.1.4.11" evidence="11"/>
<comment type="caution">
    <text evidence="20">The sequence shown here is derived from an EMBL/GenBank/DDBJ whole genome shotgun (WGS) entry which is preliminary data.</text>
</comment>
<evidence type="ECO:0000256" key="7">
    <source>
        <dbReference type="ARBA" id="ARBA00022963"/>
    </source>
</evidence>
<dbReference type="InterPro" id="IPR001452">
    <property type="entry name" value="SH3_domain"/>
</dbReference>
<dbReference type="InterPro" id="IPR035023">
    <property type="entry name" value="PLC-gamma_C-SH2"/>
</dbReference>
<dbReference type="CDD" id="cd16201">
    <property type="entry name" value="EFh_PI-PLCgamma"/>
    <property type="match status" value="1"/>
</dbReference>
<dbReference type="SMART" id="SM00149">
    <property type="entry name" value="PLCYc"/>
    <property type="match status" value="1"/>
</dbReference>
<dbReference type="InterPro" id="IPR035892">
    <property type="entry name" value="C2_domain_sf"/>
</dbReference>
<evidence type="ECO:0000313" key="20">
    <source>
        <dbReference type="EMBL" id="GFG33216.1"/>
    </source>
</evidence>